<organism evidence="3 4">
    <name type="scientific">Trematosphaeria pertusa</name>
    <dbReference type="NCBI Taxonomy" id="390896"/>
    <lineage>
        <taxon>Eukaryota</taxon>
        <taxon>Fungi</taxon>
        <taxon>Dikarya</taxon>
        <taxon>Ascomycota</taxon>
        <taxon>Pezizomycotina</taxon>
        <taxon>Dothideomycetes</taxon>
        <taxon>Pleosporomycetidae</taxon>
        <taxon>Pleosporales</taxon>
        <taxon>Massarineae</taxon>
        <taxon>Trematosphaeriaceae</taxon>
        <taxon>Trematosphaeria</taxon>
    </lineage>
</organism>
<sequence>MKVSGVREREGEAPVLTFLPCRYASTQAYKTSFSIAPKPPNPRSFMSVFSPCNAHTNMRPRNRLRKRNPKAHAEPTSSFSRLPQELQDLIWLWALYITTPPILTLRVSGCRSPRLLPPAPLAIFHVSFKVRELLLRAAVKTNCFHSIQDRQQRDQWVYFNPRCQILELHAEERFLERVFGLSPQLADMTAILKAKLPTLAKEVRYLHGCVSLNSKTCPTPACAAAATALKSLVTCSVSRIPLQKLHDSGRSWTFSEISLRPCLHGSLRTLNNAINPALPTPYDRRLWRLSCELRNYHFGYAPRNWRDQLLKHAVGGALINYVCVCSESPALASDVVELIPGVKEAGGELLIPVKRWKYSIGRYEWLSEGKGMSKDAQIFGIERDTYGQVRLRVLRRSRIELPFKEAEVMQDVFQGRPVYANGY</sequence>
<evidence type="ECO:0000313" key="3">
    <source>
        <dbReference type="EMBL" id="KAF2244872.1"/>
    </source>
</evidence>
<keyword evidence="4" id="KW-1185">Reference proteome</keyword>
<dbReference type="RefSeq" id="XP_033679876.1">
    <property type="nucleotide sequence ID" value="XM_033836437.1"/>
</dbReference>
<dbReference type="EMBL" id="ML987202">
    <property type="protein sequence ID" value="KAF2244872.1"/>
    <property type="molecule type" value="Genomic_DNA"/>
</dbReference>
<evidence type="ECO:0000256" key="1">
    <source>
        <dbReference type="SAM" id="MobiDB-lite"/>
    </source>
</evidence>
<accession>A0A6A6I4I8</accession>
<dbReference type="Pfam" id="PF20150">
    <property type="entry name" value="2EXR"/>
    <property type="match status" value="1"/>
</dbReference>
<feature type="domain" description="2EXR" evidence="2">
    <location>
        <begin position="78"/>
        <end position="165"/>
    </location>
</feature>
<dbReference type="GeneID" id="54589767"/>
<dbReference type="Proteomes" id="UP000800094">
    <property type="component" value="Unassembled WGS sequence"/>
</dbReference>
<reference evidence="3" key="1">
    <citation type="journal article" date="2020" name="Stud. Mycol.">
        <title>101 Dothideomycetes genomes: a test case for predicting lifestyles and emergence of pathogens.</title>
        <authorList>
            <person name="Haridas S."/>
            <person name="Albert R."/>
            <person name="Binder M."/>
            <person name="Bloem J."/>
            <person name="Labutti K."/>
            <person name="Salamov A."/>
            <person name="Andreopoulos B."/>
            <person name="Baker S."/>
            <person name="Barry K."/>
            <person name="Bills G."/>
            <person name="Bluhm B."/>
            <person name="Cannon C."/>
            <person name="Castanera R."/>
            <person name="Culley D."/>
            <person name="Daum C."/>
            <person name="Ezra D."/>
            <person name="Gonzalez J."/>
            <person name="Henrissat B."/>
            <person name="Kuo A."/>
            <person name="Liang C."/>
            <person name="Lipzen A."/>
            <person name="Lutzoni F."/>
            <person name="Magnuson J."/>
            <person name="Mondo S."/>
            <person name="Nolan M."/>
            <person name="Ohm R."/>
            <person name="Pangilinan J."/>
            <person name="Park H.-J."/>
            <person name="Ramirez L."/>
            <person name="Alfaro M."/>
            <person name="Sun H."/>
            <person name="Tritt A."/>
            <person name="Yoshinaga Y."/>
            <person name="Zwiers L.-H."/>
            <person name="Turgeon B."/>
            <person name="Goodwin S."/>
            <person name="Spatafora J."/>
            <person name="Crous P."/>
            <person name="Grigoriev I."/>
        </authorList>
    </citation>
    <scope>NUCLEOTIDE SEQUENCE</scope>
    <source>
        <strain evidence="3">CBS 122368</strain>
    </source>
</reference>
<name>A0A6A6I4I8_9PLEO</name>
<evidence type="ECO:0000259" key="2">
    <source>
        <dbReference type="Pfam" id="PF20150"/>
    </source>
</evidence>
<gene>
    <name evidence="3" type="ORF">BU26DRAFT_88375</name>
</gene>
<proteinExistence type="predicted"/>
<protein>
    <recommendedName>
        <fullName evidence="2">2EXR domain-containing protein</fullName>
    </recommendedName>
</protein>
<evidence type="ECO:0000313" key="4">
    <source>
        <dbReference type="Proteomes" id="UP000800094"/>
    </source>
</evidence>
<dbReference type="InterPro" id="IPR045518">
    <property type="entry name" value="2EXR"/>
</dbReference>
<dbReference type="AlphaFoldDB" id="A0A6A6I4I8"/>
<feature type="region of interest" description="Disordered" evidence="1">
    <location>
        <begin position="56"/>
        <end position="78"/>
    </location>
</feature>
<feature type="compositionally biased region" description="Basic residues" evidence="1">
    <location>
        <begin position="58"/>
        <end position="70"/>
    </location>
</feature>